<proteinExistence type="predicted"/>
<comment type="caution">
    <text evidence="4">The sequence shown here is derived from an EMBL/GenBank/DDBJ whole genome shotgun (WGS) entry which is preliminary data.</text>
</comment>
<dbReference type="SUPFAM" id="SSF50346">
    <property type="entry name" value="PRC-barrel domain"/>
    <property type="match status" value="1"/>
</dbReference>
<evidence type="ECO:0000259" key="2">
    <source>
        <dbReference type="Pfam" id="PF05239"/>
    </source>
</evidence>
<gene>
    <name evidence="4" type="ORF">GCM10025783_30990</name>
</gene>
<dbReference type="Pfam" id="PF05239">
    <property type="entry name" value="PRC"/>
    <property type="match status" value="1"/>
</dbReference>
<dbReference type="NCBIfam" id="TIGR02271">
    <property type="entry name" value="YsnF/AvaK domain"/>
    <property type="match status" value="1"/>
</dbReference>
<feature type="compositionally biased region" description="Basic and acidic residues" evidence="1">
    <location>
        <begin position="75"/>
        <end position="84"/>
    </location>
</feature>
<evidence type="ECO:0000259" key="3">
    <source>
        <dbReference type="Pfam" id="PF09557"/>
    </source>
</evidence>
<evidence type="ECO:0000313" key="4">
    <source>
        <dbReference type="EMBL" id="GAA4755593.1"/>
    </source>
</evidence>
<organism evidence="4 5">
    <name type="scientific">Amnibacterium soli</name>
    <dbReference type="NCBI Taxonomy" id="1282736"/>
    <lineage>
        <taxon>Bacteria</taxon>
        <taxon>Bacillati</taxon>
        <taxon>Actinomycetota</taxon>
        <taxon>Actinomycetes</taxon>
        <taxon>Micrococcales</taxon>
        <taxon>Microbacteriaceae</taxon>
        <taxon>Amnibacterium</taxon>
    </lineage>
</organism>
<feature type="domain" description="DUF2382" evidence="3">
    <location>
        <begin position="201"/>
        <end position="311"/>
    </location>
</feature>
<dbReference type="InterPro" id="IPR052967">
    <property type="entry name" value="Stress_Response_Assoc"/>
</dbReference>
<protein>
    <submittedName>
        <fullName evidence="4">PRC and DUF2382 domain-containing protein</fullName>
    </submittedName>
</protein>
<dbReference type="InterPro" id="IPR027275">
    <property type="entry name" value="PRC-brl_dom"/>
</dbReference>
<dbReference type="EMBL" id="BAABLP010000009">
    <property type="protein sequence ID" value="GAA4755593.1"/>
    <property type="molecule type" value="Genomic_DNA"/>
</dbReference>
<evidence type="ECO:0000313" key="5">
    <source>
        <dbReference type="Proteomes" id="UP001500121"/>
    </source>
</evidence>
<dbReference type="Gene3D" id="3.90.50.10">
    <property type="entry name" value="Photosynthetic Reaction Center, subunit H, domain 2"/>
    <property type="match status" value="1"/>
</dbReference>
<feature type="region of interest" description="Disordered" evidence="1">
    <location>
        <begin position="75"/>
        <end position="207"/>
    </location>
</feature>
<feature type="domain" description="PRC-barrel" evidence="2">
    <location>
        <begin position="7"/>
        <end position="58"/>
    </location>
</feature>
<feature type="compositionally biased region" description="Basic and acidic residues" evidence="1">
    <location>
        <begin position="176"/>
        <end position="207"/>
    </location>
</feature>
<dbReference type="Pfam" id="PF09557">
    <property type="entry name" value="DUF2382"/>
    <property type="match status" value="1"/>
</dbReference>
<dbReference type="InterPro" id="IPR019060">
    <property type="entry name" value="DUF2382"/>
</dbReference>
<accession>A0ABP8ZFV1</accession>
<dbReference type="InterPro" id="IPR014747">
    <property type="entry name" value="Bac_photo_RC_H_C"/>
</dbReference>
<reference evidence="5" key="1">
    <citation type="journal article" date="2019" name="Int. J. Syst. Evol. Microbiol.">
        <title>The Global Catalogue of Microorganisms (GCM) 10K type strain sequencing project: providing services to taxonomists for standard genome sequencing and annotation.</title>
        <authorList>
            <consortium name="The Broad Institute Genomics Platform"/>
            <consortium name="The Broad Institute Genome Sequencing Center for Infectious Disease"/>
            <person name="Wu L."/>
            <person name="Ma J."/>
        </authorList>
    </citation>
    <scope>NUCLEOTIDE SEQUENCE [LARGE SCALE GENOMIC DNA]</scope>
    <source>
        <strain evidence="5">JCM 19015</strain>
    </source>
</reference>
<feature type="compositionally biased region" description="Basic and acidic residues" evidence="1">
    <location>
        <begin position="304"/>
        <end position="325"/>
    </location>
</feature>
<dbReference type="InterPro" id="IPR011033">
    <property type="entry name" value="PRC_barrel-like_sf"/>
</dbReference>
<feature type="region of interest" description="Disordered" evidence="1">
    <location>
        <begin position="296"/>
        <end position="325"/>
    </location>
</feature>
<dbReference type="RefSeq" id="WP_345482254.1">
    <property type="nucleotide sequence ID" value="NZ_BAABLP010000009.1"/>
</dbReference>
<keyword evidence="5" id="KW-1185">Reference proteome</keyword>
<sequence>MISTKDIDDIIGAEAVGPDDDRIGKVGQIYIDQDDEQPVWVSVKSGLFGTSESLVPLQGAEWDRSALHLAFPKDRVKDAPRVDPDGELSSEEQERLYEYYGMGASGSGSGSSRGDRDRDLVDRDRDRGSDDDRVVDDPIASDRDRYTAAGGGEGAVDAGSETGFGAGAAGAGLAADADRTRTGGERGVGHDTSDRNTDDAMTRSEERLHVGTERVQAGRARLRKYVVTENQTVTVPVTREEVRLEREPITDGNRGAALDGPDLSEEEHEIVLTEERPVVQKETVPVERVRLEKEAVAGEQQVTEDVRHEEIVTDDDRATGRTDRR</sequence>
<name>A0ABP8ZFV1_9MICO</name>
<dbReference type="PANTHER" id="PTHR38463:SF1">
    <property type="entry name" value="STRESS RESPONSE PROTEIN YSNF"/>
    <property type="match status" value="1"/>
</dbReference>
<feature type="compositionally biased region" description="Basic and acidic residues" evidence="1">
    <location>
        <begin position="113"/>
        <end position="146"/>
    </location>
</feature>
<evidence type="ECO:0000256" key="1">
    <source>
        <dbReference type="SAM" id="MobiDB-lite"/>
    </source>
</evidence>
<dbReference type="Proteomes" id="UP001500121">
    <property type="component" value="Unassembled WGS sequence"/>
</dbReference>
<dbReference type="PANTHER" id="PTHR38463">
    <property type="entry name" value="STRESS RESPONSE PROTEIN YSNF"/>
    <property type="match status" value="1"/>
</dbReference>